<name>A0A9N9GF77_9GLOM</name>
<dbReference type="Gene3D" id="1.10.10.60">
    <property type="entry name" value="Homeodomain-like"/>
    <property type="match status" value="1"/>
</dbReference>
<evidence type="ECO:0000313" key="4">
    <source>
        <dbReference type="EMBL" id="CAG8603419.1"/>
    </source>
</evidence>
<feature type="domain" description="HTH myb-type" evidence="3">
    <location>
        <begin position="84"/>
        <end position="122"/>
    </location>
</feature>
<dbReference type="EMBL" id="CAJVPY010003845">
    <property type="protein sequence ID" value="CAG8603419.1"/>
    <property type="molecule type" value="Genomic_DNA"/>
</dbReference>
<sequence length="122" mass="13944">MDPDNRNESQTSQKNVVLAEVIIDGVLDPFNRNRNSENAETSQPAQFSVELFTGSPPPPASLRKYIVIVIPNFPKTKENLIEMRPWSTTEAAYLLKLNEKHGRDWKIISELLGRTQKDCYNK</sequence>
<dbReference type="OrthoDB" id="39591at2759"/>
<gene>
    <name evidence="4" type="ORF">DERYTH_LOCUS7763</name>
</gene>
<dbReference type="InterPro" id="IPR009057">
    <property type="entry name" value="Homeodomain-like_sf"/>
</dbReference>
<dbReference type="PROSITE" id="PS50090">
    <property type="entry name" value="MYB_LIKE"/>
    <property type="match status" value="1"/>
</dbReference>
<comment type="caution">
    <text evidence="4">The sequence shown here is derived from an EMBL/GenBank/DDBJ whole genome shotgun (WGS) entry which is preliminary data.</text>
</comment>
<reference evidence="4" key="1">
    <citation type="submission" date="2021-06" db="EMBL/GenBank/DDBJ databases">
        <authorList>
            <person name="Kallberg Y."/>
            <person name="Tangrot J."/>
            <person name="Rosling A."/>
        </authorList>
    </citation>
    <scope>NUCLEOTIDE SEQUENCE</scope>
    <source>
        <strain evidence="4">MA453B</strain>
    </source>
</reference>
<dbReference type="PROSITE" id="PS51293">
    <property type="entry name" value="SANT"/>
    <property type="match status" value="1"/>
</dbReference>
<evidence type="ECO:0000259" key="2">
    <source>
        <dbReference type="PROSITE" id="PS51293"/>
    </source>
</evidence>
<evidence type="ECO:0000259" key="1">
    <source>
        <dbReference type="PROSITE" id="PS50090"/>
    </source>
</evidence>
<proteinExistence type="predicted"/>
<dbReference type="InterPro" id="IPR017884">
    <property type="entry name" value="SANT_dom"/>
</dbReference>
<feature type="domain" description="SANT" evidence="2">
    <location>
        <begin position="81"/>
        <end position="122"/>
    </location>
</feature>
<dbReference type="InterPro" id="IPR001005">
    <property type="entry name" value="SANT/Myb"/>
</dbReference>
<feature type="domain" description="Myb-like" evidence="1">
    <location>
        <begin position="85"/>
        <end position="122"/>
    </location>
</feature>
<organism evidence="4 5">
    <name type="scientific">Dentiscutata erythropus</name>
    <dbReference type="NCBI Taxonomy" id="1348616"/>
    <lineage>
        <taxon>Eukaryota</taxon>
        <taxon>Fungi</taxon>
        <taxon>Fungi incertae sedis</taxon>
        <taxon>Mucoromycota</taxon>
        <taxon>Glomeromycotina</taxon>
        <taxon>Glomeromycetes</taxon>
        <taxon>Diversisporales</taxon>
        <taxon>Gigasporaceae</taxon>
        <taxon>Dentiscutata</taxon>
    </lineage>
</organism>
<protein>
    <submittedName>
        <fullName evidence="4">4914_t:CDS:1</fullName>
    </submittedName>
</protein>
<dbReference type="InterPro" id="IPR017930">
    <property type="entry name" value="Myb_dom"/>
</dbReference>
<dbReference type="Proteomes" id="UP000789405">
    <property type="component" value="Unassembled WGS sequence"/>
</dbReference>
<accession>A0A9N9GF77</accession>
<dbReference type="SUPFAM" id="SSF46689">
    <property type="entry name" value="Homeodomain-like"/>
    <property type="match status" value="1"/>
</dbReference>
<evidence type="ECO:0000313" key="5">
    <source>
        <dbReference type="Proteomes" id="UP000789405"/>
    </source>
</evidence>
<keyword evidence="5" id="KW-1185">Reference proteome</keyword>
<dbReference type="Pfam" id="PF00249">
    <property type="entry name" value="Myb_DNA-binding"/>
    <property type="match status" value="1"/>
</dbReference>
<dbReference type="PROSITE" id="PS51294">
    <property type="entry name" value="HTH_MYB"/>
    <property type="match status" value="1"/>
</dbReference>
<dbReference type="CDD" id="cd00167">
    <property type="entry name" value="SANT"/>
    <property type="match status" value="1"/>
</dbReference>
<dbReference type="AlphaFoldDB" id="A0A9N9GF77"/>
<evidence type="ECO:0000259" key="3">
    <source>
        <dbReference type="PROSITE" id="PS51294"/>
    </source>
</evidence>